<evidence type="ECO:0000256" key="2">
    <source>
        <dbReference type="PROSITE-ProRule" id="PRU00497"/>
    </source>
</evidence>
<evidence type="ECO:0000313" key="6">
    <source>
        <dbReference type="Proteomes" id="UP001258017"/>
    </source>
</evidence>
<keyword evidence="4" id="KW-0732">Signal</keyword>
<reference evidence="5" key="2">
    <citation type="journal article" date="2023" name="Commun. Biol.">
        <title>Intrasexual cuticular hydrocarbon dimorphism in a wasp sheds light on hydrocarbon biosynthesis genes in Hymenoptera.</title>
        <authorList>
            <person name="Moris V.C."/>
            <person name="Podsiadlowski L."/>
            <person name="Martin S."/>
            <person name="Oeyen J.P."/>
            <person name="Donath A."/>
            <person name="Petersen M."/>
            <person name="Wilbrandt J."/>
            <person name="Misof B."/>
            <person name="Liedtke D."/>
            <person name="Thamm M."/>
            <person name="Scheiner R."/>
            <person name="Schmitt T."/>
            <person name="Niehuis O."/>
        </authorList>
    </citation>
    <scope>NUCLEOTIDE SEQUENCE</scope>
    <source>
        <strain evidence="5">GBR_01_08_01A</strain>
    </source>
</reference>
<dbReference type="Pfam" id="PF00379">
    <property type="entry name" value="Chitin_bind_4"/>
    <property type="match status" value="2"/>
</dbReference>
<feature type="signal peptide" evidence="4">
    <location>
        <begin position="1"/>
        <end position="22"/>
    </location>
</feature>
<accession>A0AAD9VTN6</accession>
<keyword evidence="1 2" id="KW-0193">Cuticle</keyword>
<evidence type="ECO:0000256" key="4">
    <source>
        <dbReference type="SAM" id="SignalP"/>
    </source>
</evidence>
<evidence type="ECO:0000256" key="1">
    <source>
        <dbReference type="ARBA" id="ARBA00022460"/>
    </source>
</evidence>
<dbReference type="GO" id="GO:0042302">
    <property type="term" value="F:structural constituent of cuticle"/>
    <property type="evidence" value="ECO:0007669"/>
    <property type="project" value="UniProtKB-UniRule"/>
</dbReference>
<name>A0AAD9VTN6_9HYME</name>
<feature type="region of interest" description="Disordered" evidence="3">
    <location>
        <begin position="290"/>
        <end position="309"/>
    </location>
</feature>
<comment type="caution">
    <text evidence="5">The sequence shown here is derived from an EMBL/GenBank/DDBJ whole genome shotgun (WGS) entry which is preliminary data.</text>
</comment>
<gene>
    <name evidence="5" type="ORF">KPH14_010295</name>
</gene>
<dbReference type="GO" id="GO:0031012">
    <property type="term" value="C:extracellular matrix"/>
    <property type="evidence" value="ECO:0007669"/>
    <property type="project" value="TreeGrafter"/>
</dbReference>
<dbReference type="PANTHER" id="PTHR12236:SF76">
    <property type="entry name" value="ADULT-SPECIFIC CUTICULAR PROTEIN ACP-20-LIKE PROTEIN"/>
    <property type="match status" value="1"/>
</dbReference>
<dbReference type="Proteomes" id="UP001258017">
    <property type="component" value="Unassembled WGS sequence"/>
</dbReference>
<proteinExistence type="predicted"/>
<dbReference type="GO" id="GO:0005615">
    <property type="term" value="C:extracellular space"/>
    <property type="evidence" value="ECO:0007669"/>
    <property type="project" value="TreeGrafter"/>
</dbReference>
<evidence type="ECO:0000313" key="5">
    <source>
        <dbReference type="EMBL" id="KAK2585680.1"/>
    </source>
</evidence>
<dbReference type="PROSITE" id="PS51155">
    <property type="entry name" value="CHIT_BIND_RR_2"/>
    <property type="match status" value="2"/>
</dbReference>
<organism evidence="5 6">
    <name type="scientific">Odynerus spinipes</name>
    <dbReference type="NCBI Taxonomy" id="1348599"/>
    <lineage>
        <taxon>Eukaryota</taxon>
        <taxon>Metazoa</taxon>
        <taxon>Ecdysozoa</taxon>
        <taxon>Arthropoda</taxon>
        <taxon>Hexapoda</taxon>
        <taxon>Insecta</taxon>
        <taxon>Pterygota</taxon>
        <taxon>Neoptera</taxon>
        <taxon>Endopterygota</taxon>
        <taxon>Hymenoptera</taxon>
        <taxon>Apocrita</taxon>
        <taxon>Aculeata</taxon>
        <taxon>Vespoidea</taxon>
        <taxon>Vespidae</taxon>
        <taxon>Eumeninae</taxon>
        <taxon>Odynerus</taxon>
    </lineage>
</organism>
<protein>
    <submittedName>
        <fullName evidence="5">Uncharacterized protein</fullName>
    </submittedName>
</protein>
<dbReference type="EMBL" id="JAIFRP010000021">
    <property type="protein sequence ID" value="KAK2585680.1"/>
    <property type="molecule type" value="Genomic_DNA"/>
</dbReference>
<dbReference type="PANTHER" id="PTHR12236">
    <property type="entry name" value="STRUCTURAL CONTITUENT OF CUTICLE"/>
    <property type="match status" value="1"/>
</dbReference>
<feature type="chain" id="PRO_5041994606" evidence="4">
    <location>
        <begin position="23"/>
        <end position="309"/>
    </location>
</feature>
<dbReference type="AlphaFoldDB" id="A0AAD9VTN6"/>
<keyword evidence="6" id="KW-1185">Reference proteome</keyword>
<evidence type="ECO:0000256" key="3">
    <source>
        <dbReference type="SAM" id="MobiDB-lite"/>
    </source>
</evidence>
<dbReference type="InterPro" id="IPR000618">
    <property type="entry name" value="Insect_cuticle"/>
</dbReference>
<reference evidence="5" key="1">
    <citation type="submission" date="2021-08" db="EMBL/GenBank/DDBJ databases">
        <authorList>
            <person name="Misof B."/>
            <person name="Oliver O."/>
            <person name="Podsiadlowski L."/>
            <person name="Donath A."/>
            <person name="Peters R."/>
            <person name="Mayer C."/>
            <person name="Rust J."/>
            <person name="Gunkel S."/>
            <person name="Lesny P."/>
            <person name="Martin S."/>
            <person name="Oeyen J.P."/>
            <person name="Petersen M."/>
            <person name="Panagiotis P."/>
            <person name="Wilbrandt J."/>
            <person name="Tanja T."/>
        </authorList>
    </citation>
    <scope>NUCLEOTIDE SEQUENCE</scope>
    <source>
        <strain evidence="5">GBR_01_08_01A</strain>
        <tissue evidence="5">Thorax + abdomen</tissue>
    </source>
</reference>
<dbReference type="InterPro" id="IPR051217">
    <property type="entry name" value="Insect_Cuticle_Struc_Prot"/>
</dbReference>
<sequence>MGFVELKTVVLCLGLLLAVVSAAPKVYHAEGDSAGEGNEHAESHGHAHSYHHFIGPVVGHHEEITWKDKHGDHYHDYRAHPKYKFSYGVEDHHTKDHHGQSEHRDGKEVEGEYHIHEPGGNVRTVKYHADPHGGFFAEVHNHGGNDHSGGTYGGHKHDVFVEQFVVALSVMACVGSSYAFPGHAHSFTHYHGPVEGHAQEVSVHGKHGQHIDYVAHPKYDFSYGVEDHHTGDYHGQKEHRDGKNVVGEYTVKEPGGNTRIVKYHVDPHGGFVAHVHNTGGNNHEGGTYGGHGHEHNGNGHGHGHGYRHY</sequence>